<evidence type="ECO:0000313" key="7">
    <source>
        <dbReference type="EMBL" id="KAL2644044.1"/>
    </source>
</evidence>
<keyword evidence="4" id="KW-0539">Nucleus</keyword>
<dbReference type="EMBL" id="JBHFFA010000002">
    <property type="protein sequence ID" value="KAL2644044.1"/>
    <property type="molecule type" value="Genomic_DNA"/>
</dbReference>
<feature type="region of interest" description="Disordered" evidence="5">
    <location>
        <begin position="373"/>
        <end position="412"/>
    </location>
</feature>
<dbReference type="PROSITE" id="PS50863">
    <property type="entry name" value="B3"/>
    <property type="match status" value="1"/>
</dbReference>
<feature type="compositionally biased region" description="Basic and acidic residues" evidence="5">
    <location>
        <begin position="276"/>
        <end position="289"/>
    </location>
</feature>
<evidence type="ECO:0000256" key="3">
    <source>
        <dbReference type="ARBA" id="ARBA00023163"/>
    </source>
</evidence>
<dbReference type="Proteomes" id="UP001605036">
    <property type="component" value="Unassembled WGS sequence"/>
</dbReference>
<dbReference type="GO" id="GO:0003677">
    <property type="term" value="F:DNA binding"/>
    <property type="evidence" value="ECO:0007669"/>
    <property type="project" value="UniProtKB-KW"/>
</dbReference>
<feature type="compositionally biased region" description="Polar residues" evidence="5">
    <location>
        <begin position="292"/>
        <end position="306"/>
    </location>
</feature>
<evidence type="ECO:0000313" key="8">
    <source>
        <dbReference type="Proteomes" id="UP001605036"/>
    </source>
</evidence>
<keyword evidence="3" id="KW-0804">Transcription</keyword>
<proteinExistence type="predicted"/>
<dbReference type="SUPFAM" id="SSF101936">
    <property type="entry name" value="DNA-binding pseudobarrel domain"/>
    <property type="match status" value="1"/>
</dbReference>
<evidence type="ECO:0000259" key="6">
    <source>
        <dbReference type="PROSITE" id="PS50863"/>
    </source>
</evidence>
<keyword evidence="1" id="KW-0805">Transcription regulation</keyword>
<evidence type="ECO:0000256" key="4">
    <source>
        <dbReference type="ARBA" id="ARBA00023242"/>
    </source>
</evidence>
<evidence type="ECO:0000256" key="5">
    <source>
        <dbReference type="SAM" id="MobiDB-lite"/>
    </source>
</evidence>
<evidence type="ECO:0000256" key="2">
    <source>
        <dbReference type="ARBA" id="ARBA00023125"/>
    </source>
</evidence>
<keyword evidence="8" id="KW-1185">Reference proteome</keyword>
<dbReference type="InterPro" id="IPR003340">
    <property type="entry name" value="B3_DNA-bd"/>
</dbReference>
<organism evidence="7 8">
    <name type="scientific">Riccia fluitans</name>
    <dbReference type="NCBI Taxonomy" id="41844"/>
    <lineage>
        <taxon>Eukaryota</taxon>
        <taxon>Viridiplantae</taxon>
        <taxon>Streptophyta</taxon>
        <taxon>Embryophyta</taxon>
        <taxon>Marchantiophyta</taxon>
        <taxon>Marchantiopsida</taxon>
        <taxon>Marchantiidae</taxon>
        <taxon>Marchantiales</taxon>
        <taxon>Ricciaceae</taxon>
        <taxon>Riccia</taxon>
    </lineage>
</organism>
<dbReference type="SMART" id="SM01019">
    <property type="entry name" value="B3"/>
    <property type="match status" value="1"/>
</dbReference>
<feature type="domain" description="TF-B3" evidence="6">
    <location>
        <begin position="127"/>
        <end position="217"/>
    </location>
</feature>
<accession>A0ABD1ZAX6</accession>
<sequence>MSHMKKRHPLEYVTAEERRSKILKDLGLYEQVELMNKVNAKYNSPQRTVNRMKVSEAERRWSPRVARSSRVNYNPAPVAQTWEPEPGERPRGRRRLTGVLKRAFVPPAVKTETAVKAEEVVNENPSFVKNMLKSHVSGGFWLGLPSAFCNTHFSHDQKVKLEDEDGLEWETVYLHNKTGLSGGWRGFSLDHDLSDGDVVMFQLVEPSRFKVHILRATDGETQFTSLKNHRYATKENKENEHVNSVLQKRLKKGRSSTEETDSRKRAKTTVNPCSKRKQELHEGKTRKESLVAQETSGVEENNLVDTSSHDKPSANVQLRETRQSRAGRANLRSGRSGIEVVTKPPAFRECEAPKCGSGKTKPLLNKSDCEEKKSDKSKVTNGRGVVLKKKARKLENTMEERRATRNTSEMAPEARIKPVAFCSMVDSCSTSRRSFCSPRGN</sequence>
<gene>
    <name evidence="7" type="ORF">R1flu_011631</name>
</gene>
<name>A0ABD1ZAX6_9MARC</name>
<evidence type="ECO:0000256" key="1">
    <source>
        <dbReference type="ARBA" id="ARBA00023015"/>
    </source>
</evidence>
<protein>
    <recommendedName>
        <fullName evidence="6">TF-B3 domain-containing protein</fullName>
    </recommendedName>
</protein>
<keyword evidence="2" id="KW-0238">DNA-binding</keyword>
<reference evidence="7 8" key="1">
    <citation type="submission" date="2024-09" db="EMBL/GenBank/DDBJ databases">
        <title>Chromosome-scale assembly of Riccia fluitans.</title>
        <authorList>
            <person name="Paukszto L."/>
            <person name="Sawicki J."/>
            <person name="Karawczyk K."/>
            <person name="Piernik-Szablinska J."/>
            <person name="Szczecinska M."/>
            <person name="Mazdziarz M."/>
        </authorList>
    </citation>
    <scope>NUCLEOTIDE SEQUENCE [LARGE SCALE GENOMIC DNA]</scope>
    <source>
        <strain evidence="7">Rf_01</strain>
        <tissue evidence="7">Aerial parts of the thallus</tissue>
    </source>
</reference>
<comment type="caution">
    <text evidence="7">The sequence shown here is derived from an EMBL/GenBank/DDBJ whole genome shotgun (WGS) entry which is preliminary data.</text>
</comment>
<feature type="region of interest" description="Disordered" evidence="5">
    <location>
        <begin position="233"/>
        <end position="329"/>
    </location>
</feature>
<dbReference type="Pfam" id="PF02362">
    <property type="entry name" value="B3"/>
    <property type="match status" value="1"/>
</dbReference>
<dbReference type="PANTHER" id="PTHR31391:SF4">
    <property type="entry name" value="B3 DOMAIN-CONTAINING PROTEIN OS03G0184500"/>
    <property type="match status" value="1"/>
</dbReference>
<dbReference type="PANTHER" id="PTHR31391">
    <property type="entry name" value="B3 DOMAIN-CONTAINING PROTEIN OS11G0197600-RELATED"/>
    <property type="match status" value="1"/>
</dbReference>
<dbReference type="InterPro" id="IPR044837">
    <property type="entry name" value="REM16-like"/>
</dbReference>
<dbReference type="Gene3D" id="2.40.330.10">
    <property type="entry name" value="DNA-binding pseudobarrel domain"/>
    <property type="match status" value="1"/>
</dbReference>
<dbReference type="CDD" id="cd10017">
    <property type="entry name" value="B3_DNA"/>
    <property type="match status" value="1"/>
</dbReference>
<dbReference type="InterPro" id="IPR015300">
    <property type="entry name" value="DNA-bd_pseudobarrel_sf"/>
</dbReference>
<feature type="compositionally biased region" description="Basic and acidic residues" evidence="5">
    <location>
        <begin position="393"/>
        <end position="403"/>
    </location>
</feature>
<dbReference type="AlphaFoldDB" id="A0ABD1ZAX6"/>